<dbReference type="InterPro" id="IPR050557">
    <property type="entry name" value="RTX_toxin/Mannuronan_C5-epim"/>
</dbReference>
<dbReference type="PANTHER" id="PTHR38340:SF1">
    <property type="entry name" value="S-LAYER PROTEIN"/>
    <property type="match status" value="1"/>
</dbReference>
<keyword evidence="2" id="KW-0964">Secreted</keyword>
<feature type="chain" id="PRO_5040899342" description="Calcium-binding protein" evidence="4">
    <location>
        <begin position="22"/>
        <end position="195"/>
    </location>
</feature>
<comment type="caution">
    <text evidence="5">The sequence shown here is derived from an EMBL/GenBank/DDBJ whole genome shotgun (WGS) entry which is preliminary data.</text>
</comment>
<dbReference type="GO" id="GO:0005576">
    <property type="term" value="C:extracellular region"/>
    <property type="evidence" value="ECO:0007669"/>
    <property type="project" value="UniProtKB-SubCell"/>
</dbReference>
<dbReference type="GO" id="GO:0005509">
    <property type="term" value="F:calcium ion binding"/>
    <property type="evidence" value="ECO:0007669"/>
    <property type="project" value="InterPro"/>
</dbReference>
<dbReference type="InterPro" id="IPR011049">
    <property type="entry name" value="Serralysin-like_metalloprot_C"/>
</dbReference>
<evidence type="ECO:0008006" key="7">
    <source>
        <dbReference type="Google" id="ProtNLM"/>
    </source>
</evidence>
<dbReference type="PANTHER" id="PTHR38340">
    <property type="entry name" value="S-LAYER PROTEIN"/>
    <property type="match status" value="1"/>
</dbReference>
<organism evidence="5 6">
    <name type="scientific">Solirubrobacter phytolaccae</name>
    <dbReference type="NCBI Taxonomy" id="1404360"/>
    <lineage>
        <taxon>Bacteria</taxon>
        <taxon>Bacillati</taxon>
        <taxon>Actinomycetota</taxon>
        <taxon>Thermoleophilia</taxon>
        <taxon>Solirubrobacterales</taxon>
        <taxon>Solirubrobacteraceae</taxon>
        <taxon>Solirubrobacter</taxon>
    </lineage>
</organism>
<dbReference type="InterPro" id="IPR001343">
    <property type="entry name" value="Hemolysn_Ca-bd"/>
</dbReference>
<evidence type="ECO:0000256" key="1">
    <source>
        <dbReference type="ARBA" id="ARBA00004613"/>
    </source>
</evidence>
<sequence>MAGGAVSAVLATLAVGGTAMAAQIGGTAGNDQIRGTVKADVIDGAAGDDQINARRGADTVTGGEGNDLLRGGWGADRQFGGAGNDTIYAGVGRDETWGEDGDDTLWALARADVHGKNDTAGDVLHGGNGNDTFRTRDGEADTIDCGPGVDTVYADFKDVLANPAECEVVNRARRLKKGDDQRENADPAQASTARD</sequence>
<evidence type="ECO:0000256" key="2">
    <source>
        <dbReference type="ARBA" id="ARBA00022525"/>
    </source>
</evidence>
<reference evidence="5" key="1">
    <citation type="submission" date="2022-10" db="EMBL/GenBank/DDBJ databases">
        <title>The WGS of Solirubrobacter phytolaccae KCTC 29190.</title>
        <authorList>
            <person name="Jiang Z."/>
        </authorList>
    </citation>
    <scope>NUCLEOTIDE SEQUENCE</scope>
    <source>
        <strain evidence="5">KCTC 29190</strain>
    </source>
</reference>
<evidence type="ECO:0000313" key="6">
    <source>
        <dbReference type="Proteomes" id="UP001147653"/>
    </source>
</evidence>
<dbReference type="AlphaFoldDB" id="A0A9X3N7A4"/>
<name>A0A9X3N7A4_9ACTN</name>
<comment type="subcellular location">
    <subcellularLocation>
        <location evidence="1">Secreted</location>
    </subcellularLocation>
</comment>
<dbReference type="SUPFAM" id="SSF51120">
    <property type="entry name" value="beta-Roll"/>
    <property type="match status" value="1"/>
</dbReference>
<feature type="region of interest" description="Disordered" evidence="3">
    <location>
        <begin position="172"/>
        <end position="195"/>
    </location>
</feature>
<dbReference type="PRINTS" id="PR00313">
    <property type="entry name" value="CABNDNGRPT"/>
</dbReference>
<protein>
    <recommendedName>
        <fullName evidence="7">Calcium-binding protein</fullName>
    </recommendedName>
</protein>
<accession>A0A9X3N7A4</accession>
<proteinExistence type="predicted"/>
<evidence type="ECO:0000256" key="4">
    <source>
        <dbReference type="SAM" id="SignalP"/>
    </source>
</evidence>
<keyword evidence="6" id="KW-1185">Reference proteome</keyword>
<dbReference type="EMBL" id="JAPDDP010000006">
    <property type="protein sequence ID" value="MDA0179634.1"/>
    <property type="molecule type" value="Genomic_DNA"/>
</dbReference>
<dbReference type="Proteomes" id="UP001147653">
    <property type="component" value="Unassembled WGS sequence"/>
</dbReference>
<dbReference type="RefSeq" id="WP_270023931.1">
    <property type="nucleotide sequence ID" value="NZ_JAPDDP010000006.1"/>
</dbReference>
<evidence type="ECO:0000256" key="3">
    <source>
        <dbReference type="SAM" id="MobiDB-lite"/>
    </source>
</evidence>
<keyword evidence="4" id="KW-0732">Signal</keyword>
<gene>
    <name evidence="5" type="ORF">OJ997_04950</name>
</gene>
<dbReference type="Gene3D" id="2.150.10.10">
    <property type="entry name" value="Serralysin-like metalloprotease, C-terminal"/>
    <property type="match status" value="2"/>
</dbReference>
<feature type="signal peptide" evidence="4">
    <location>
        <begin position="1"/>
        <end position="21"/>
    </location>
</feature>
<evidence type="ECO:0000313" key="5">
    <source>
        <dbReference type="EMBL" id="MDA0179634.1"/>
    </source>
</evidence>
<dbReference type="Pfam" id="PF00353">
    <property type="entry name" value="HemolysinCabind"/>
    <property type="match status" value="3"/>
</dbReference>